<evidence type="ECO:0000256" key="1">
    <source>
        <dbReference type="SAM" id="MobiDB-lite"/>
    </source>
</evidence>
<accession>A0A098YCN4</accession>
<proteinExistence type="predicted"/>
<organism evidence="2 3">
    <name type="scientific">Modestobacter caceresii</name>
    <dbReference type="NCBI Taxonomy" id="1522368"/>
    <lineage>
        <taxon>Bacteria</taxon>
        <taxon>Bacillati</taxon>
        <taxon>Actinomycetota</taxon>
        <taxon>Actinomycetes</taxon>
        <taxon>Geodermatophilales</taxon>
        <taxon>Geodermatophilaceae</taxon>
        <taxon>Modestobacter</taxon>
    </lineage>
</organism>
<dbReference type="EMBL" id="JPMX01000009">
    <property type="protein sequence ID" value="KGH48224.1"/>
    <property type="molecule type" value="Genomic_DNA"/>
</dbReference>
<evidence type="ECO:0000313" key="2">
    <source>
        <dbReference type="EMBL" id="KGH48224.1"/>
    </source>
</evidence>
<keyword evidence="3" id="KW-1185">Reference proteome</keyword>
<protein>
    <recommendedName>
        <fullName evidence="4">Ferritin-like diiron domain-containing protein</fullName>
    </recommendedName>
</protein>
<comment type="caution">
    <text evidence="2">The sequence shown here is derived from an EMBL/GenBank/DDBJ whole genome shotgun (WGS) entry which is preliminary data.</text>
</comment>
<evidence type="ECO:0000313" key="3">
    <source>
        <dbReference type="Proteomes" id="UP000029713"/>
    </source>
</evidence>
<name>A0A098YCN4_9ACTN</name>
<reference evidence="2 3" key="1">
    <citation type="submission" date="2014-07" db="EMBL/GenBank/DDBJ databases">
        <title>Biosystematic studies on Modestobacter strains isolated from extreme hyper-arid desert soil and from historic building.</title>
        <authorList>
            <person name="Bukarasam K."/>
            <person name="Bull A."/>
            <person name="Girard G."/>
            <person name="van Wezel G."/>
            <person name="Goodfellow M."/>
        </authorList>
    </citation>
    <scope>NUCLEOTIDE SEQUENCE [LARGE SCALE GENOMIC DNA]</scope>
    <source>
        <strain evidence="2 3">KNN45-2b</strain>
    </source>
</reference>
<gene>
    <name evidence="2" type="ORF">IN07_03170</name>
</gene>
<dbReference type="RefSeq" id="WP_036333494.1">
    <property type="nucleotide sequence ID" value="NZ_JPMX01000009.1"/>
</dbReference>
<feature type="region of interest" description="Disordered" evidence="1">
    <location>
        <begin position="56"/>
        <end position="76"/>
    </location>
</feature>
<dbReference type="Proteomes" id="UP000029713">
    <property type="component" value="Unassembled WGS sequence"/>
</dbReference>
<dbReference type="STRING" id="1522368.IN07_03170"/>
<dbReference type="AlphaFoldDB" id="A0A098YCN4"/>
<evidence type="ECO:0008006" key="4">
    <source>
        <dbReference type="Google" id="ProtNLM"/>
    </source>
</evidence>
<sequence length="76" mass="8448">MSTHEAGDVTGTADKDYNLLWFTQASLDNALRLETYVQDAERAGDSELAEFFRKAQHESRKGGEQGKVMLKARLGS</sequence>
<dbReference type="OrthoDB" id="495805at2"/>